<evidence type="ECO:0000313" key="6">
    <source>
        <dbReference type="EMBL" id="STD82733.1"/>
    </source>
</evidence>
<dbReference type="CDD" id="cd02440">
    <property type="entry name" value="AdoMet_MTases"/>
    <property type="match status" value="1"/>
</dbReference>
<organism evidence="6 7">
    <name type="scientific">Enterococcus gallinarum</name>
    <dbReference type="NCBI Taxonomy" id="1353"/>
    <lineage>
        <taxon>Bacteria</taxon>
        <taxon>Bacillati</taxon>
        <taxon>Bacillota</taxon>
        <taxon>Bacilli</taxon>
        <taxon>Lactobacillales</taxon>
        <taxon>Enterococcaceae</taxon>
        <taxon>Enterococcus</taxon>
    </lineage>
</organism>
<dbReference type="PIRSF" id="PIRSF018249">
    <property type="entry name" value="MyrA_prd"/>
    <property type="match status" value="1"/>
</dbReference>
<dbReference type="Proteomes" id="UP001183682">
    <property type="component" value="Unassembled WGS sequence"/>
</dbReference>
<feature type="binding site" evidence="2">
    <location>
        <position position="189"/>
    </location>
    <ligand>
        <name>S-adenosyl-L-methionine</name>
        <dbReference type="ChEBI" id="CHEBI:59789"/>
    </ligand>
</feature>
<dbReference type="GO" id="GO:0052911">
    <property type="term" value="F:23S rRNA (guanine(745)-N(1))-methyltransferase activity"/>
    <property type="evidence" value="ECO:0007669"/>
    <property type="project" value="UniProtKB-EC"/>
</dbReference>
<dbReference type="InterPro" id="IPR016718">
    <property type="entry name" value="rRNA_m1G-MeTrfase_A_prd"/>
</dbReference>
<dbReference type="InterPro" id="IPR041698">
    <property type="entry name" value="Methyltransf_25"/>
</dbReference>
<name>A0A376GXM1_ENTGA</name>
<dbReference type="PANTHER" id="PTHR43460:SF1">
    <property type="entry name" value="METHYLTRANSFERASE TYPE 11 DOMAIN-CONTAINING PROTEIN"/>
    <property type="match status" value="1"/>
</dbReference>
<evidence type="ECO:0000256" key="1">
    <source>
        <dbReference type="PIRSR" id="PIRSR018249-1"/>
    </source>
</evidence>
<reference evidence="5" key="2">
    <citation type="submission" date="2023-03" db="EMBL/GenBank/DDBJ databases">
        <authorList>
            <person name="Shen W."/>
            <person name="Cai J."/>
        </authorList>
    </citation>
    <scope>NUCLEOTIDE SEQUENCE</scope>
    <source>
        <strain evidence="5">K69-2</strain>
    </source>
</reference>
<keyword evidence="6" id="KW-0808">Transferase</keyword>
<evidence type="ECO:0000259" key="4">
    <source>
        <dbReference type="Pfam" id="PF21302"/>
    </source>
</evidence>
<dbReference type="Pfam" id="PF21302">
    <property type="entry name" value="Zn_ribbon_RlmA"/>
    <property type="match status" value="1"/>
</dbReference>
<dbReference type="OrthoDB" id="5522265at2"/>
<evidence type="ECO:0000259" key="3">
    <source>
        <dbReference type="Pfam" id="PF13649"/>
    </source>
</evidence>
<feature type="binding site" evidence="1">
    <location>
        <position position="37"/>
    </location>
    <ligand>
        <name>Zn(2+)</name>
        <dbReference type="ChEBI" id="CHEBI:29105"/>
    </ligand>
</feature>
<protein>
    <submittedName>
        <fullName evidence="6">Methyltransferase domain protein</fullName>
        <ecNumber evidence="6">2.1.1.-</ecNumber>
        <ecNumber evidence="6">2.1.1.187</ecNumber>
    </submittedName>
    <submittedName>
        <fullName evidence="5">Methyltransferase domain-containing protein</fullName>
    </submittedName>
</protein>
<dbReference type="PANTHER" id="PTHR43460">
    <property type="entry name" value="METHYLTRANSFERASE"/>
    <property type="match status" value="1"/>
</dbReference>
<feature type="binding site" evidence="1">
    <location>
        <position position="24"/>
    </location>
    <ligand>
        <name>Zn(2+)</name>
        <dbReference type="ChEBI" id="CHEBI:29105"/>
    </ligand>
</feature>
<dbReference type="EC" id="2.1.1.187" evidence="6"/>
<keyword evidence="2" id="KW-0949">S-adenosyl-L-methionine</keyword>
<keyword evidence="6" id="KW-0489">Methyltransferase</keyword>
<keyword evidence="1" id="KW-0479">Metal-binding</keyword>
<feature type="domain" description="23S rRNA (guanine(745)-N(1))-methyltransferase N-terminal" evidence="4">
    <location>
        <begin position="19"/>
        <end position="50"/>
    </location>
</feature>
<keyword evidence="1" id="KW-0862">Zinc</keyword>
<keyword evidence="7" id="KW-1185">Reference proteome</keyword>
<feature type="binding site" evidence="1">
    <location>
        <position position="41"/>
    </location>
    <ligand>
        <name>Zn(2+)</name>
        <dbReference type="ChEBI" id="CHEBI:29105"/>
    </ligand>
</feature>
<dbReference type="AlphaFoldDB" id="A0A376GXM1"/>
<dbReference type="Gene3D" id="3.40.50.150">
    <property type="entry name" value="Vaccinia Virus protein VP39"/>
    <property type="match status" value="1"/>
</dbReference>
<reference evidence="6 7" key="1">
    <citation type="submission" date="2018-06" db="EMBL/GenBank/DDBJ databases">
        <authorList>
            <consortium name="Pathogen Informatics"/>
            <person name="Doyle S."/>
        </authorList>
    </citation>
    <scope>NUCLEOTIDE SEQUENCE [LARGE SCALE GENOMIC DNA]</scope>
    <source>
        <strain evidence="6 7">NCTC12360</strain>
    </source>
</reference>
<dbReference type="InterPro" id="IPR052939">
    <property type="entry name" value="23S_rRNA_MeTrnsfrase_RlmA"/>
</dbReference>
<dbReference type="Pfam" id="PF13649">
    <property type="entry name" value="Methyltransf_25"/>
    <property type="match status" value="1"/>
</dbReference>
<gene>
    <name evidence="6" type="primary">rlmA</name>
    <name evidence="6" type="ORF">NCTC12360_01169</name>
    <name evidence="5" type="ORF">P7E30_04050</name>
</gene>
<dbReference type="InterPro" id="IPR029063">
    <property type="entry name" value="SAM-dependent_MTases_sf"/>
</dbReference>
<accession>A0A376GXM1</accession>
<evidence type="ECO:0000313" key="5">
    <source>
        <dbReference type="EMBL" id="MDT2689383.1"/>
    </source>
</evidence>
<dbReference type="EC" id="2.1.1.-" evidence="6"/>
<evidence type="ECO:0000256" key="2">
    <source>
        <dbReference type="PIRSR" id="PIRSR018249-2"/>
    </source>
</evidence>
<feature type="binding site" evidence="1">
    <location>
        <position position="21"/>
    </location>
    <ligand>
        <name>Zn(2+)</name>
        <dbReference type="ChEBI" id="CHEBI:29105"/>
    </ligand>
</feature>
<dbReference type="EMBL" id="UFYW01000001">
    <property type="protein sequence ID" value="STD82733.1"/>
    <property type="molecule type" value="Genomic_DNA"/>
</dbReference>
<dbReference type="RefSeq" id="WP_060814266.1">
    <property type="nucleotide sequence ID" value="NZ_JARPZN010000002.1"/>
</dbReference>
<dbReference type="Proteomes" id="UP000254807">
    <property type="component" value="Unassembled WGS sequence"/>
</dbReference>
<dbReference type="GO" id="GO:0046872">
    <property type="term" value="F:metal ion binding"/>
    <property type="evidence" value="ECO:0007669"/>
    <property type="project" value="UniProtKB-KW"/>
</dbReference>
<feature type="binding site" evidence="2">
    <location>
        <position position="79"/>
    </location>
    <ligand>
        <name>S-adenosyl-L-methionine</name>
        <dbReference type="ChEBI" id="CHEBI:59789"/>
    </ligand>
</feature>
<feature type="binding site" evidence="2">
    <location>
        <begin position="103"/>
        <end position="104"/>
    </location>
    <ligand>
        <name>S-adenosyl-L-methionine</name>
        <dbReference type="ChEBI" id="CHEBI:59789"/>
    </ligand>
</feature>
<dbReference type="InterPro" id="IPR048647">
    <property type="entry name" value="RlmA_N"/>
</dbReference>
<dbReference type="SUPFAM" id="SSF53335">
    <property type="entry name" value="S-adenosyl-L-methionine-dependent methyltransferases"/>
    <property type="match status" value="1"/>
</dbReference>
<feature type="domain" description="Methyltransferase" evidence="3">
    <location>
        <begin position="96"/>
        <end position="178"/>
    </location>
</feature>
<proteinExistence type="predicted"/>
<evidence type="ECO:0000313" key="7">
    <source>
        <dbReference type="Proteomes" id="UP000254807"/>
    </source>
</evidence>
<dbReference type="EMBL" id="JARPZN010000002">
    <property type="protein sequence ID" value="MDT2689383.1"/>
    <property type="molecule type" value="Genomic_DNA"/>
</dbReference>
<sequence>MLKKIDRGRLFLEAHSDLFECPLCHQQVFANESGLICPNRHRFDLSKKGTLFFLDHPVKTEYDQGMFVPRSRMIQSGMYRPVLEAISHQIEQSENILDIGCGEGSFLTQLLDGQEKTAVGFDIAKEGVYLATNHTVSAFWCVADLTNLPFAPASFDTILNLFSPSNYQEFDRIMKPGGQVIKVVPAAGYLKELRQAFYPDDSAKQVYSNERVVDKFFEKYPQASRERICYPFSIPEDRRLDLLAMSPLEWGASNEQIAKVRENPLYEITVDIELLVAKVS</sequence>